<evidence type="ECO:0000256" key="3">
    <source>
        <dbReference type="ARBA" id="ARBA00023136"/>
    </source>
</evidence>
<dbReference type="AlphaFoldDB" id="A0A521C0Z7"/>
<evidence type="ECO:0000313" key="7">
    <source>
        <dbReference type="Proteomes" id="UP000316030"/>
    </source>
</evidence>
<keyword evidence="1" id="KW-1003">Cell membrane</keyword>
<dbReference type="Proteomes" id="UP000316030">
    <property type="component" value="Unassembled WGS sequence"/>
</dbReference>
<dbReference type="PANTHER" id="PTHR41164:SF1">
    <property type="entry name" value="CURLI PRODUCTION ASSEMBLY_TRANSPORT COMPONENT CSGG"/>
    <property type="match status" value="1"/>
</dbReference>
<evidence type="ECO:0000256" key="5">
    <source>
        <dbReference type="ARBA" id="ARBA00023288"/>
    </source>
</evidence>
<dbReference type="PROSITE" id="PS51257">
    <property type="entry name" value="PROKAR_LIPOPROTEIN"/>
    <property type="match status" value="1"/>
</dbReference>
<sequence>MSKFRIHALLGGVAVVVAGCAEPQPDMKRVQLAEDQLPVLLSSGVRPNNTPVTPALRCYGKELKKAGKGGIGIAVGDIRDYTGKQNDGEGTEITQGGALMAYSALGEMQPGISLYERFDTRIADAELNYISQRQLGDGGTHEVDDPKTGEKNEVKWKPYFGGSVQQSDYFIVGGITELNYNIQSGGGEASVNNVGPLGRTFTMNVAVDLRIVGTQSLRVYDTVSVQKQISGYEVGFDIFRFFGSDLYDLNLGAKSQEPLQLGVRMAIETAVLDLVQTVTDLPFESCANQPPLVPADAPLNKL</sequence>
<dbReference type="PANTHER" id="PTHR41164">
    <property type="entry name" value="CURLI PRODUCTION ASSEMBLY/TRANSPORT COMPONENT CSGG"/>
    <property type="match status" value="1"/>
</dbReference>
<gene>
    <name evidence="6" type="ORF">SAMN06265173_10535</name>
</gene>
<keyword evidence="7" id="KW-1185">Reference proteome</keyword>
<dbReference type="Pfam" id="PF03783">
    <property type="entry name" value="CsgG"/>
    <property type="match status" value="1"/>
</dbReference>
<keyword evidence="4" id="KW-0564">Palmitate</keyword>
<keyword evidence="3" id="KW-0472">Membrane</keyword>
<evidence type="ECO:0000313" key="6">
    <source>
        <dbReference type="EMBL" id="SMO53058.1"/>
    </source>
</evidence>
<evidence type="ECO:0000256" key="4">
    <source>
        <dbReference type="ARBA" id="ARBA00023139"/>
    </source>
</evidence>
<evidence type="ECO:0000256" key="2">
    <source>
        <dbReference type="ARBA" id="ARBA00022729"/>
    </source>
</evidence>
<organism evidence="6 7">
    <name type="scientific">Thalassovita litoralis</name>
    <dbReference type="NCBI Taxonomy" id="1010611"/>
    <lineage>
        <taxon>Bacteria</taxon>
        <taxon>Pseudomonadati</taxon>
        <taxon>Pseudomonadota</taxon>
        <taxon>Alphaproteobacteria</taxon>
        <taxon>Rhodobacterales</taxon>
        <taxon>Roseobacteraceae</taxon>
        <taxon>Thalassovita</taxon>
    </lineage>
</organism>
<dbReference type="RefSeq" id="WP_142492520.1">
    <property type="nucleotide sequence ID" value="NZ_FXTO01000005.1"/>
</dbReference>
<evidence type="ECO:0000256" key="1">
    <source>
        <dbReference type="ARBA" id="ARBA00022475"/>
    </source>
</evidence>
<dbReference type="GO" id="GO:0030288">
    <property type="term" value="C:outer membrane-bounded periplasmic space"/>
    <property type="evidence" value="ECO:0007669"/>
    <property type="project" value="InterPro"/>
</dbReference>
<keyword evidence="2" id="KW-0732">Signal</keyword>
<reference evidence="6 7" key="1">
    <citation type="submission" date="2017-05" db="EMBL/GenBank/DDBJ databases">
        <authorList>
            <person name="Varghese N."/>
            <person name="Submissions S."/>
        </authorList>
    </citation>
    <scope>NUCLEOTIDE SEQUENCE [LARGE SCALE GENOMIC DNA]</scope>
    <source>
        <strain evidence="6 7">DSM 29506</strain>
    </source>
</reference>
<protein>
    <submittedName>
        <fullName evidence="6">Curli production assembly/transport component CsgG/holdfast attachment protein HfaB</fullName>
    </submittedName>
</protein>
<keyword evidence="5" id="KW-0449">Lipoprotein</keyword>
<dbReference type="OrthoDB" id="8832648at2"/>
<dbReference type="EMBL" id="FXTO01000005">
    <property type="protein sequence ID" value="SMO53058.1"/>
    <property type="molecule type" value="Genomic_DNA"/>
</dbReference>
<dbReference type="InterPro" id="IPR005534">
    <property type="entry name" value="Curli_assmbl/transp-comp_CsgG"/>
</dbReference>
<dbReference type="Gene3D" id="3.40.50.10610">
    <property type="entry name" value="ABC-type transport auxiliary lipoprotein component"/>
    <property type="match status" value="1"/>
</dbReference>
<name>A0A521C0Z7_9RHOB</name>
<proteinExistence type="predicted"/>
<accession>A0A521C0Z7</accession>